<reference evidence="3" key="1">
    <citation type="submission" date="2016-11" db="EMBL/GenBank/DDBJ databases">
        <title>Actinomyces gypaetusis sp. nov. isolated from Gypaetus barbatus in Qinghai Tibet Plateau China.</title>
        <authorList>
            <person name="Meng X."/>
        </authorList>
    </citation>
    <scope>NUCLEOTIDE SEQUENCE [LARGE SCALE GENOMIC DNA]</scope>
    <source>
        <strain evidence="3">DSM 15383</strain>
    </source>
</reference>
<dbReference type="STRING" id="156892.BM477_00315"/>
<dbReference type="EMBL" id="MPDM01000001">
    <property type="protein sequence ID" value="OKL50457.1"/>
    <property type="molecule type" value="Genomic_DNA"/>
</dbReference>
<organism evidence="2 3">
    <name type="scientific">Boudabousia marimammalium</name>
    <dbReference type="NCBI Taxonomy" id="156892"/>
    <lineage>
        <taxon>Bacteria</taxon>
        <taxon>Bacillati</taxon>
        <taxon>Actinomycetota</taxon>
        <taxon>Actinomycetes</taxon>
        <taxon>Actinomycetales</taxon>
        <taxon>Actinomycetaceae</taxon>
        <taxon>Boudabousia</taxon>
    </lineage>
</organism>
<evidence type="ECO:0000313" key="3">
    <source>
        <dbReference type="Proteomes" id="UP000186465"/>
    </source>
</evidence>
<dbReference type="OrthoDB" id="4763567at2"/>
<name>A0A1Q5PSA4_9ACTO</name>
<dbReference type="Pfam" id="PF24792">
    <property type="entry name" value="DUF7701"/>
    <property type="match status" value="1"/>
</dbReference>
<evidence type="ECO:0000259" key="1">
    <source>
        <dbReference type="Pfam" id="PF24792"/>
    </source>
</evidence>
<comment type="caution">
    <text evidence="2">The sequence shown here is derived from an EMBL/GenBank/DDBJ whole genome shotgun (WGS) entry which is preliminary data.</text>
</comment>
<protein>
    <recommendedName>
        <fullName evidence="1">DUF7701 domain-containing protein</fullName>
    </recommendedName>
</protein>
<dbReference type="AlphaFoldDB" id="A0A1Q5PSA4"/>
<sequence>MKNYLQQDAELIKQVLPGGTSVPDNADSLFVIYAVLMRAKGSDVTASDVHDAWSAWMMRQDPSHEAIRPYEELDSDTRAQDEPFLLAIKKALEVS</sequence>
<dbReference type="Proteomes" id="UP000186465">
    <property type="component" value="Unassembled WGS sequence"/>
</dbReference>
<dbReference type="InterPro" id="IPR056118">
    <property type="entry name" value="DUF7701"/>
</dbReference>
<gene>
    <name evidence="2" type="ORF">BM477_00315</name>
</gene>
<feature type="domain" description="DUF7701" evidence="1">
    <location>
        <begin position="3"/>
        <end position="92"/>
    </location>
</feature>
<proteinExistence type="predicted"/>
<keyword evidence="3" id="KW-1185">Reference proteome</keyword>
<evidence type="ECO:0000313" key="2">
    <source>
        <dbReference type="EMBL" id="OKL50457.1"/>
    </source>
</evidence>
<accession>A0A1Q5PSA4</accession>
<dbReference type="RefSeq" id="WP_075360698.1">
    <property type="nucleotide sequence ID" value="NZ_MPDM01000001.1"/>
</dbReference>